<accession>A0ABT0E7N4</accession>
<dbReference type="PANTHER" id="PTHR33529:SF7">
    <property type="entry name" value="LIPOPOLYSACCHARIDE EXPORT SYSTEM PERMEASE PROTEIN LPTF"/>
    <property type="match status" value="1"/>
</dbReference>
<gene>
    <name evidence="13" type="primary">lptF</name>
    <name evidence="13" type="ORF">MU846_08525</name>
</gene>
<evidence type="ECO:0000256" key="9">
    <source>
        <dbReference type="ARBA" id="ARBA00022989"/>
    </source>
</evidence>
<evidence type="ECO:0000313" key="14">
    <source>
        <dbReference type="Proteomes" id="UP001165524"/>
    </source>
</evidence>
<dbReference type="InterPro" id="IPR005495">
    <property type="entry name" value="LptG/LptF_permease"/>
</dbReference>
<feature type="transmembrane region" description="Helical" evidence="12">
    <location>
        <begin position="6"/>
        <end position="27"/>
    </location>
</feature>
<evidence type="ECO:0000256" key="8">
    <source>
        <dbReference type="ARBA" id="ARBA00022692"/>
    </source>
</evidence>
<comment type="subunit">
    <text evidence="11">Component of the lipopolysaccharide transport and assembly complex. The LptBFG transporter is composed of two ATP-binding proteins (LptB) and two transmembrane proteins (LptF and LptG).</text>
</comment>
<feature type="transmembrane region" description="Helical" evidence="12">
    <location>
        <begin position="62"/>
        <end position="81"/>
    </location>
</feature>
<protein>
    <recommendedName>
        <fullName evidence="4">Lipopolysaccharide export system permease protein LptF</fullName>
    </recommendedName>
</protein>
<keyword evidence="9 12" id="KW-1133">Transmembrane helix</keyword>
<keyword evidence="14" id="KW-1185">Reference proteome</keyword>
<evidence type="ECO:0000256" key="2">
    <source>
        <dbReference type="ARBA" id="ARBA00004429"/>
    </source>
</evidence>
<keyword evidence="5" id="KW-0813">Transport</keyword>
<keyword evidence="10 12" id="KW-0472">Membrane</keyword>
<dbReference type="NCBIfam" id="TIGR04407">
    <property type="entry name" value="LptF_YjgP"/>
    <property type="match status" value="1"/>
</dbReference>
<evidence type="ECO:0000256" key="5">
    <source>
        <dbReference type="ARBA" id="ARBA00022448"/>
    </source>
</evidence>
<dbReference type="PANTHER" id="PTHR33529">
    <property type="entry name" value="SLR0882 PROTEIN-RELATED"/>
    <property type="match status" value="1"/>
</dbReference>
<keyword evidence="8 12" id="KW-0812">Transmembrane</keyword>
<feature type="transmembrane region" description="Helical" evidence="12">
    <location>
        <begin position="339"/>
        <end position="362"/>
    </location>
</feature>
<comment type="similarity">
    <text evidence="3">Belongs to the LptF/LptG family.</text>
</comment>
<evidence type="ECO:0000256" key="6">
    <source>
        <dbReference type="ARBA" id="ARBA00022475"/>
    </source>
</evidence>
<keyword evidence="6" id="KW-1003">Cell membrane</keyword>
<evidence type="ECO:0000256" key="11">
    <source>
        <dbReference type="ARBA" id="ARBA00026081"/>
    </source>
</evidence>
<evidence type="ECO:0000256" key="4">
    <source>
        <dbReference type="ARBA" id="ARBA00014213"/>
    </source>
</evidence>
<comment type="caution">
    <text evidence="13">The sequence shown here is derived from an EMBL/GenBank/DDBJ whole genome shotgun (WGS) entry which is preliminary data.</text>
</comment>
<feature type="transmembrane region" description="Helical" evidence="12">
    <location>
        <begin position="102"/>
        <end position="120"/>
    </location>
</feature>
<name>A0ABT0E7N4_9GAMM</name>
<comment type="function">
    <text evidence="1">Part of the ABC transporter complex LptBFG involved in the translocation of lipopolysaccharide (LPS) from the inner membrane to the outer membrane.</text>
</comment>
<evidence type="ECO:0000256" key="3">
    <source>
        <dbReference type="ARBA" id="ARBA00007725"/>
    </source>
</evidence>
<evidence type="ECO:0000256" key="7">
    <source>
        <dbReference type="ARBA" id="ARBA00022519"/>
    </source>
</evidence>
<evidence type="ECO:0000256" key="10">
    <source>
        <dbReference type="ARBA" id="ARBA00023136"/>
    </source>
</evidence>
<dbReference type="RefSeq" id="WP_246951673.1">
    <property type="nucleotide sequence ID" value="NZ_JALKII010000005.1"/>
</dbReference>
<feature type="transmembrane region" description="Helical" evidence="12">
    <location>
        <begin position="306"/>
        <end position="327"/>
    </location>
</feature>
<comment type="subcellular location">
    <subcellularLocation>
        <location evidence="2">Cell inner membrane</location>
        <topology evidence="2">Multi-pass membrane protein</topology>
    </subcellularLocation>
</comment>
<evidence type="ECO:0000313" key="13">
    <source>
        <dbReference type="EMBL" id="MCK0537753.1"/>
    </source>
</evidence>
<proteinExistence type="inferred from homology"/>
<sequence>MILYRYINRQLFVTTVVVTFVLVMVLVSGRFIKYLAEAAVGDIAADALFLIMAFRLPEFLQMILPLSLYIGVLLVLGRMYVDNEMVVLKAGGVSEWALMRAMALPVLMTAALIALFSLYVTPKGDAEVAQLFEEQRGRSVLELLAPGRFHVRGSDGGYRATYAESLNRDEGALERVFLSEFRMAPEGDGATELLTVWARQGRLVEQLGMTYLELTGGYQYQGRPGDADFRTVYFDRALVRVGREQGPMRPPKTRSWTTSELLASDANEARAELQWRLSLIVIVPLMALAAIPLARVSPRQGRFGKLIPAILIYMFYMGLLLVMRSAISDVEGDLPLYLHSIWIHLLAALLVVALYLVPAWSAKRRYGRGMRT</sequence>
<dbReference type="InterPro" id="IPR030922">
    <property type="entry name" value="LptF"/>
</dbReference>
<dbReference type="Pfam" id="PF03739">
    <property type="entry name" value="LptF_LptG"/>
    <property type="match status" value="1"/>
</dbReference>
<organism evidence="13 14">
    <name type="scientific">Alcanivorax quisquiliarum</name>
    <dbReference type="NCBI Taxonomy" id="2933565"/>
    <lineage>
        <taxon>Bacteria</taxon>
        <taxon>Pseudomonadati</taxon>
        <taxon>Pseudomonadota</taxon>
        <taxon>Gammaproteobacteria</taxon>
        <taxon>Oceanospirillales</taxon>
        <taxon>Alcanivoracaceae</taxon>
        <taxon>Alcanivorax</taxon>
    </lineage>
</organism>
<keyword evidence="7" id="KW-0997">Cell inner membrane</keyword>
<evidence type="ECO:0000256" key="1">
    <source>
        <dbReference type="ARBA" id="ARBA00002265"/>
    </source>
</evidence>
<evidence type="ECO:0000256" key="12">
    <source>
        <dbReference type="SAM" id="Phobius"/>
    </source>
</evidence>
<dbReference type="Proteomes" id="UP001165524">
    <property type="component" value="Unassembled WGS sequence"/>
</dbReference>
<dbReference type="EMBL" id="JALKII010000005">
    <property type="protein sequence ID" value="MCK0537753.1"/>
    <property type="molecule type" value="Genomic_DNA"/>
</dbReference>
<reference evidence="13" key="1">
    <citation type="submission" date="2022-04" db="EMBL/GenBank/DDBJ databases">
        <title>Alcanivorax sp. CY1518 draft genome sequence.</title>
        <authorList>
            <person name="Zhao G."/>
            <person name="An M."/>
        </authorList>
    </citation>
    <scope>NUCLEOTIDE SEQUENCE</scope>
    <source>
        <strain evidence="13">CY1518</strain>
    </source>
</reference>